<feature type="region of interest" description="Disordered" evidence="6">
    <location>
        <begin position="607"/>
        <end position="653"/>
    </location>
</feature>
<dbReference type="AlphaFoldDB" id="A0ABD2XEH8"/>
<sequence length="1053" mass="121296">MFQPVQNNKVSDDYSVSSSNEIPLPTPNYDSDIEIIQENIIKKVPSKKRKRQKLKATKSSGLKTNNVESNDAYLAINGTKIPITSLLENPEFRKHLDPYLKNRLISKNSDESSLTKIHTTRKKKKKLTEISTSLTLENNINMNKTKDNSLSDCRDVEITDSSAAAESSKGTPIVQSDDWFYLNMANELQEDPKISKEPTITQDKILQRPLSNDIVNEIDGPFITRREMELLIQTAPVIENDLTSFDSLLEGPVSAPGSDVEMDIDDIPVESVNCNARSEECSPTPIIETNFTEKEELESETKLPLLVPKTIKPLRLHAFNERRKKFKRRNMHFSHRKNKRIINNSTKKSSAKTRFFPTYVENSAEKISNRRSSRAAAQSSTGTTEAVKKIKRYFKCLKCDKKYKRARHFILHRGKCNQPNTCSLCPYKTHNEEDFKKHITDHILGIPVEDMNTDYKNDSKSDRMVVVKTLVQRKQYRLFNTRRKVKRRKLPCSSEYSKAKCSKCYLNAKARINCFICKICRAKLVYQCALCNQEFSKYSRLRQHIVIGLHVYNNENCKKCSASSFRSLCELQHHEENCLGISKPILNMNRHLVIKLQRCDELFEGMKKTPSTSTDDGNNTKNSKSENVKKNSKKSESPPEIFSYNTIDSHSTDDKVSSSNLIAIEEIILPVINHFESEDENQSEKNITIKKESSNNDVHNKVFMNSEIFNVDKHVKMTNNVSEKVIIKKCVESDRHLLENLLQPLQSKKDLDLDNKINSIITSDCNGSNQSELSKNSKNPNVDPTEVKTGIKVIVKYCSECQTANAPFIKICIKCKNKQFHFQCNICEKILKNHSEYLSHLFESCSRSIKICNLCGYSDPNNKPLKNHVCRWDQLIAEKSSDRINRVVEKESELTMEEIRNIIKDKLVLSCPKCNLIRPNSMRNFCPCKNCDTEIVFLCKYCRKEFESYENAHEHILLEELKIEDYYESCPTCDREFETYKSMAGHMKTCAKKNAFSCNQCTFKTNDESSMKRHENVAHDEPRVPCKACKSHFNINYLPKHIKSFCKSKFYRS</sequence>
<proteinExistence type="predicted"/>
<dbReference type="SMART" id="SM00355">
    <property type="entry name" value="ZnF_C2H2"/>
    <property type="match status" value="7"/>
</dbReference>
<keyword evidence="2" id="KW-0677">Repeat</keyword>
<dbReference type="PANTHER" id="PTHR24403:SF67">
    <property type="entry name" value="FI01116P-RELATED"/>
    <property type="match status" value="1"/>
</dbReference>
<feature type="region of interest" description="Disordered" evidence="6">
    <location>
        <begin position="1"/>
        <end position="23"/>
    </location>
</feature>
<feature type="compositionally biased region" description="Basic and acidic residues" evidence="6">
    <location>
        <begin position="623"/>
        <end position="637"/>
    </location>
</feature>
<organism evidence="8 9">
    <name type="scientific">Trichogramma kaykai</name>
    <dbReference type="NCBI Taxonomy" id="54128"/>
    <lineage>
        <taxon>Eukaryota</taxon>
        <taxon>Metazoa</taxon>
        <taxon>Ecdysozoa</taxon>
        <taxon>Arthropoda</taxon>
        <taxon>Hexapoda</taxon>
        <taxon>Insecta</taxon>
        <taxon>Pterygota</taxon>
        <taxon>Neoptera</taxon>
        <taxon>Endopterygota</taxon>
        <taxon>Hymenoptera</taxon>
        <taxon>Apocrita</taxon>
        <taxon>Proctotrupomorpha</taxon>
        <taxon>Chalcidoidea</taxon>
        <taxon>Trichogrammatidae</taxon>
        <taxon>Trichogramma</taxon>
    </lineage>
</organism>
<dbReference type="Proteomes" id="UP001627154">
    <property type="component" value="Unassembled WGS sequence"/>
</dbReference>
<evidence type="ECO:0000256" key="3">
    <source>
        <dbReference type="ARBA" id="ARBA00022771"/>
    </source>
</evidence>
<gene>
    <name evidence="8" type="ORF">TKK_003304</name>
</gene>
<dbReference type="EMBL" id="JBJJXI010000027">
    <property type="protein sequence ID" value="KAL3403896.1"/>
    <property type="molecule type" value="Genomic_DNA"/>
</dbReference>
<keyword evidence="4" id="KW-0862">Zinc</keyword>
<feature type="domain" description="C2H2-type" evidence="7">
    <location>
        <begin position="526"/>
        <end position="555"/>
    </location>
</feature>
<name>A0ABD2XEH8_9HYME</name>
<comment type="caution">
    <text evidence="8">The sequence shown here is derived from an EMBL/GenBank/DDBJ whole genome shotgun (WGS) entry which is preliminary data.</text>
</comment>
<dbReference type="PROSITE" id="PS50157">
    <property type="entry name" value="ZINC_FINGER_C2H2_2"/>
    <property type="match status" value="1"/>
</dbReference>
<dbReference type="InterPro" id="IPR050688">
    <property type="entry name" value="Zinc_finger/UBP_domain"/>
</dbReference>
<evidence type="ECO:0000313" key="9">
    <source>
        <dbReference type="Proteomes" id="UP001627154"/>
    </source>
</evidence>
<evidence type="ECO:0000259" key="7">
    <source>
        <dbReference type="PROSITE" id="PS50157"/>
    </source>
</evidence>
<protein>
    <recommendedName>
        <fullName evidence="7">C2H2-type domain-containing protein</fullName>
    </recommendedName>
</protein>
<evidence type="ECO:0000256" key="4">
    <source>
        <dbReference type="ARBA" id="ARBA00022833"/>
    </source>
</evidence>
<evidence type="ECO:0000256" key="5">
    <source>
        <dbReference type="PROSITE-ProRule" id="PRU00042"/>
    </source>
</evidence>
<evidence type="ECO:0000313" key="8">
    <source>
        <dbReference type="EMBL" id="KAL3403896.1"/>
    </source>
</evidence>
<reference evidence="8 9" key="1">
    <citation type="journal article" date="2024" name="bioRxiv">
        <title>A reference genome for Trichogramma kaykai: A tiny desert-dwelling parasitoid wasp with competing sex-ratio distorters.</title>
        <authorList>
            <person name="Culotta J."/>
            <person name="Lindsey A.R."/>
        </authorList>
    </citation>
    <scope>NUCLEOTIDE SEQUENCE [LARGE SCALE GENOMIC DNA]</scope>
    <source>
        <strain evidence="8 9">KSX58</strain>
    </source>
</reference>
<dbReference type="PANTHER" id="PTHR24403">
    <property type="entry name" value="ZINC FINGER PROTEIN"/>
    <property type="match status" value="1"/>
</dbReference>
<dbReference type="InterPro" id="IPR013087">
    <property type="entry name" value="Znf_C2H2_type"/>
</dbReference>
<dbReference type="GO" id="GO:0008270">
    <property type="term" value="F:zinc ion binding"/>
    <property type="evidence" value="ECO:0007669"/>
    <property type="project" value="UniProtKB-KW"/>
</dbReference>
<keyword evidence="1" id="KW-0479">Metal-binding</keyword>
<evidence type="ECO:0000256" key="6">
    <source>
        <dbReference type="SAM" id="MobiDB-lite"/>
    </source>
</evidence>
<evidence type="ECO:0000256" key="2">
    <source>
        <dbReference type="ARBA" id="ARBA00022737"/>
    </source>
</evidence>
<dbReference type="Gene3D" id="3.30.160.60">
    <property type="entry name" value="Classic Zinc Finger"/>
    <property type="match status" value="1"/>
</dbReference>
<dbReference type="PROSITE" id="PS00028">
    <property type="entry name" value="ZINC_FINGER_C2H2_1"/>
    <property type="match status" value="1"/>
</dbReference>
<evidence type="ECO:0000256" key="1">
    <source>
        <dbReference type="ARBA" id="ARBA00022723"/>
    </source>
</evidence>
<feature type="compositionally biased region" description="Polar residues" evidence="6">
    <location>
        <begin position="1"/>
        <end position="21"/>
    </location>
</feature>
<keyword evidence="3 5" id="KW-0863">Zinc-finger</keyword>
<keyword evidence="9" id="KW-1185">Reference proteome</keyword>
<accession>A0ABD2XEH8</accession>